<name>A0A2K3JXR3_TRIPR</name>
<reference evidence="2 3" key="1">
    <citation type="journal article" date="2014" name="Am. J. Bot.">
        <title>Genome assembly and annotation for red clover (Trifolium pratense; Fabaceae).</title>
        <authorList>
            <person name="Istvanek J."/>
            <person name="Jaros M."/>
            <person name="Krenek A."/>
            <person name="Repkova J."/>
        </authorList>
    </citation>
    <scope>NUCLEOTIDE SEQUENCE [LARGE SCALE GENOMIC DNA]</scope>
    <source>
        <strain evidence="3">cv. Tatra</strain>
        <tissue evidence="2">Young leaves</tissue>
    </source>
</reference>
<feature type="region of interest" description="Disordered" evidence="1">
    <location>
        <begin position="42"/>
        <end position="65"/>
    </location>
</feature>
<gene>
    <name evidence="2" type="ORF">L195_g059359</name>
</gene>
<proteinExistence type="predicted"/>
<dbReference type="Proteomes" id="UP000236291">
    <property type="component" value="Unassembled WGS sequence"/>
</dbReference>
<evidence type="ECO:0000256" key="1">
    <source>
        <dbReference type="SAM" id="MobiDB-lite"/>
    </source>
</evidence>
<organism evidence="2 3">
    <name type="scientific">Trifolium pratense</name>
    <name type="common">Red clover</name>
    <dbReference type="NCBI Taxonomy" id="57577"/>
    <lineage>
        <taxon>Eukaryota</taxon>
        <taxon>Viridiplantae</taxon>
        <taxon>Streptophyta</taxon>
        <taxon>Embryophyta</taxon>
        <taxon>Tracheophyta</taxon>
        <taxon>Spermatophyta</taxon>
        <taxon>Magnoliopsida</taxon>
        <taxon>eudicotyledons</taxon>
        <taxon>Gunneridae</taxon>
        <taxon>Pentapetalae</taxon>
        <taxon>rosids</taxon>
        <taxon>fabids</taxon>
        <taxon>Fabales</taxon>
        <taxon>Fabaceae</taxon>
        <taxon>Papilionoideae</taxon>
        <taxon>50 kb inversion clade</taxon>
        <taxon>NPAAA clade</taxon>
        <taxon>Hologalegina</taxon>
        <taxon>IRL clade</taxon>
        <taxon>Trifolieae</taxon>
        <taxon>Trifolium</taxon>
    </lineage>
</organism>
<dbReference type="AlphaFoldDB" id="A0A2K3JXR3"/>
<reference evidence="2 3" key="2">
    <citation type="journal article" date="2017" name="Front. Plant Sci.">
        <title>Gene Classification and Mining of Molecular Markers Useful in Red Clover (Trifolium pratense) Breeding.</title>
        <authorList>
            <person name="Istvanek J."/>
            <person name="Dluhosova J."/>
            <person name="Dluhos P."/>
            <person name="Patkova L."/>
            <person name="Nedelnik J."/>
            <person name="Repkova J."/>
        </authorList>
    </citation>
    <scope>NUCLEOTIDE SEQUENCE [LARGE SCALE GENOMIC DNA]</scope>
    <source>
        <strain evidence="3">cv. Tatra</strain>
        <tissue evidence="2">Young leaves</tissue>
    </source>
</reference>
<comment type="caution">
    <text evidence="2">The sequence shown here is derived from an EMBL/GenBank/DDBJ whole genome shotgun (WGS) entry which is preliminary data.</text>
</comment>
<feature type="compositionally biased region" description="Acidic residues" evidence="1">
    <location>
        <begin position="42"/>
        <end position="51"/>
    </location>
</feature>
<protein>
    <submittedName>
        <fullName evidence="2">Uncharacterized protein</fullName>
    </submittedName>
</protein>
<sequence length="65" mass="6984">GDEFDCGADSVERLLLSETLSVEKFAGIVPVPVAVIIAEAEAEEEDEDELDGLPSKGTPRWCCCE</sequence>
<accession>A0A2K3JXR3</accession>
<evidence type="ECO:0000313" key="2">
    <source>
        <dbReference type="EMBL" id="PNX58780.1"/>
    </source>
</evidence>
<dbReference type="EMBL" id="ASHM01129187">
    <property type="protein sequence ID" value="PNX58780.1"/>
    <property type="molecule type" value="Genomic_DNA"/>
</dbReference>
<evidence type="ECO:0000313" key="3">
    <source>
        <dbReference type="Proteomes" id="UP000236291"/>
    </source>
</evidence>
<feature type="non-terminal residue" evidence="2">
    <location>
        <position position="1"/>
    </location>
</feature>